<sequence>MSPSSKRSIKWAARNLTPCGNCSARQVRCNVSEPFSRTLCQNCKEDGLIECPPYVSRATARRRQGRRKFKNTSAPATPGSLQDSDPTENTVASTNQHSSSADTPLEHARLIHSHPDITNNTVASPELMFANVANAPQVLVFQRLNWFSFPEGSVAENPEINFNNF</sequence>
<protein>
    <recommendedName>
        <fullName evidence="2">Zn(2)-C6 fungal-type domain-containing protein</fullName>
    </recommendedName>
</protein>
<dbReference type="EMBL" id="ML170254">
    <property type="protein sequence ID" value="TDL16007.1"/>
    <property type="molecule type" value="Genomic_DNA"/>
</dbReference>
<keyword evidence="4" id="KW-1185">Reference proteome</keyword>
<dbReference type="PROSITE" id="PS50048">
    <property type="entry name" value="ZN2_CY6_FUNGAL_2"/>
    <property type="match status" value="1"/>
</dbReference>
<dbReference type="Proteomes" id="UP000294933">
    <property type="component" value="Unassembled WGS sequence"/>
</dbReference>
<dbReference type="VEuPathDB" id="FungiDB:BD410DRAFT_844730"/>
<evidence type="ECO:0000313" key="4">
    <source>
        <dbReference type="Proteomes" id="UP000294933"/>
    </source>
</evidence>
<dbReference type="GO" id="GO:0008270">
    <property type="term" value="F:zinc ion binding"/>
    <property type="evidence" value="ECO:0007669"/>
    <property type="project" value="InterPro"/>
</dbReference>
<evidence type="ECO:0000256" key="1">
    <source>
        <dbReference type="SAM" id="MobiDB-lite"/>
    </source>
</evidence>
<dbReference type="GO" id="GO:0000981">
    <property type="term" value="F:DNA-binding transcription factor activity, RNA polymerase II-specific"/>
    <property type="evidence" value="ECO:0007669"/>
    <property type="project" value="InterPro"/>
</dbReference>
<dbReference type="InterPro" id="IPR001138">
    <property type="entry name" value="Zn2Cys6_DnaBD"/>
</dbReference>
<dbReference type="PROSITE" id="PS00463">
    <property type="entry name" value="ZN2_CY6_FUNGAL_1"/>
    <property type="match status" value="1"/>
</dbReference>
<feature type="domain" description="Zn(2)-C6 fungal-type" evidence="2">
    <location>
        <begin position="18"/>
        <end position="51"/>
    </location>
</feature>
<feature type="compositionally biased region" description="Polar residues" evidence="1">
    <location>
        <begin position="71"/>
        <end position="102"/>
    </location>
</feature>
<reference evidence="3 4" key="1">
    <citation type="submission" date="2018-06" db="EMBL/GenBank/DDBJ databases">
        <title>A transcriptomic atlas of mushroom development highlights an independent origin of complex multicellularity.</title>
        <authorList>
            <consortium name="DOE Joint Genome Institute"/>
            <person name="Krizsan K."/>
            <person name="Almasi E."/>
            <person name="Merenyi Z."/>
            <person name="Sahu N."/>
            <person name="Viragh M."/>
            <person name="Koszo T."/>
            <person name="Mondo S."/>
            <person name="Kiss B."/>
            <person name="Balint B."/>
            <person name="Kues U."/>
            <person name="Barry K."/>
            <person name="Hegedus J.C."/>
            <person name="Henrissat B."/>
            <person name="Johnson J."/>
            <person name="Lipzen A."/>
            <person name="Ohm R."/>
            <person name="Nagy I."/>
            <person name="Pangilinan J."/>
            <person name="Yan J."/>
            <person name="Xiong Y."/>
            <person name="Grigoriev I.V."/>
            <person name="Hibbett D.S."/>
            <person name="Nagy L.G."/>
        </authorList>
    </citation>
    <scope>NUCLEOTIDE SEQUENCE [LARGE SCALE GENOMIC DNA]</scope>
    <source>
        <strain evidence="3 4">SZMC22713</strain>
    </source>
</reference>
<dbReference type="AlphaFoldDB" id="A0A4Y7PKU9"/>
<proteinExistence type="predicted"/>
<evidence type="ECO:0000313" key="3">
    <source>
        <dbReference type="EMBL" id="TDL16007.1"/>
    </source>
</evidence>
<feature type="compositionally biased region" description="Basic residues" evidence="1">
    <location>
        <begin position="60"/>
        <end position="70"/>
    </location>
</feature>
<accession>A0A4Y7PKU9</accession>
<name>A0A4Y7PKU9_9AGAM</name>
<evidence type="ECO:0000259" key="2">
    <source>
        <dbReference type="PROSITE" id="PS50048"/>
    </source>
</evidence>
<feature type="region of interest" description="Disordered" evidence="1">
    <location>
        <begin position="60"/>
        <end position="103"/>
    </location>
</feature>
<gene>
    <name evidence="3" type="ORF">BD410DRAFT_844730</name>
</gene>
<organism evidence="3 4">
    <name type="scientific">Rickenella mellea</name>
    <dbReference type="NCBI Taxonomy" id="50990"/>
    <lineage>
        <taxon>Eukaryota</taxon>
        <taxon>Fungi</taxon>
        <taxon>Dikarya</taxon>
        <taxon>Basidiomycota</taxon>
        <taxon>Agaricomycotina</taxon>
        <taxon>Agaricomycetes</taxon>
        <taxon>Hymenochaetales</taxon>
        <taxon>Rickenellaceae</taxon>
        <taxon>Rickenella</taxon>
    </lineage>
</organism>